<dbReference type="OrthoDB" id="144170at2"/>
<dbReference type="Proteomes" id="UP000220922">
    <property type="component" value="Unassembled WGS sequence"/>
</dbReference>
<gene>
    <name evidence="2" type="ORF">A9Q02_12005</name>
</gene>
<keyword evidence="1" id="KW-0472">Membrane</keyword>
<dbReference type="EMBL" id="LYXE01000069">
    <property type="protein sequence ID" value="PDV99508.1"/>
    <property type="molecule type" value="Genomic_DNA"/>
</dbReference>
<accession>A0A2H3LAU5</accession>
<keyword evidence="1" id="KW-1133">Transmembrane helix</keyword>
<evidence type="ECO:0000313" key="3">
    <source>
        <dbReference type="Proteomes" id="UP000220922"/>
    </source>
</evidence>
<keyword evidence="1" id="KW-0812">Transmembrane</keyword>
<name>A0A2H3LAU5_9CHLR</name>
<comment type="caution">
    <text evidence="2">The sequence shown here is derived from an EMBL/GenBank/DDBJ whole genome shotgun (WGS) entry which is preliminary data.</text>
</comment>
<sequence length="302" mass="33092">MRRSSIDWLNGDDLPLPIRPRPTPLDELPGDHDMYAVASEPLQCSQQRLDELTEEAIRFEHQTARSHFRTGMHLASLPSAPSISGFKQWLILGGVALLSLLVLVLMRPDGNGGLISNWSTQVFSEGQPQVTNSLSAVFLSDVRPPGDYALRAAPSLTPQQIDAILALYGSPATGTGAVWFDLGQQRGIDPAFAVAFFIHESGAGTAQGWAGLKPDGSTTHNVGNIICAGYPTCYGRFRDYPSWNDGIADWYRLIDVEYLQGRGHQTVADIIPVYAPSFENDVNGYVNVVQKLVDRWRTQGVQ</sequence>
<reference evidence="2 3" key="1">
    <citation type="submission" date="2016-05" db="EMBL/GenBank/DDBJ databases">
        <authorList>
            <person name="Lavstsen T."/>
            <person name="Jespersen J.S."/>
        </authorList>
    </citation>
    <scope>NUCLEOTIDE SEQUENCE [LARGE SCALE GENOMIC DNA]</scope>
    <source>
        <strain evidence="2 3">B7-9</strain>
    </source>
</reference>
<organism evidence="2 3">
    <name type="scientific">Candidatus Chloroploca asiatica</name>
    <dbReference type="NCBI Taxonomy" id="1506545"/>
    <lineage>
        <taxon>Bacteria</taxon>
        <taxon>Bacillati</taxon>
        <taxon>Chloroflexota</taxon>
        <taxon>Chloroflexia</taxon>
        <taxon>Chloroflexales</taxon>
        <taxon>Chloroflexineae</taxon>
        <taxon>Oscillochloridaceae</taxon>
        <taxon>Candidatus Chloroploca</taxon>
    </lineage>
</organism>
<protein>
    <submittedName>
        <fullName evidence="2">Uncharacterized protein</fullName>
    </submittedName>
</protein>
<feature type="transmembrane region" description="Helical" evidence="1">
    <location>
        <begin position="89"/>
        <end position="106"/>
    </location>
</feature>
<dbReference type="AlphaFoldDB" id="A0A2H3LAU5"/>
<proteinExistence type="predicted"/>
<keyword evidence="3" id="KW-1185">Reference proteome</keyword>
<evidence type="ECO:0000256" key="1">
    <source>
        <dbReference type="SAM" id="Phobius"/>
    </source>
</evidence>
<evidence type="ECO:0000313" key="2">
    <source>
        <dbReference type="EMBL" id="PDV99508.1"/>
    </source>
</evidence>